<name>A0AAU9D5L9_9FUSO</name>
<dbReference type="RefSeq" id="WP_307904138.1">
    <property type="nucleotide sequence ID" value="NZ_AP027059.1"/>
</dbReference>
<evidence type="ECO:0000256" key="1">
    <source>
        <dbReference type="ARBA" id="ARBA00000085"/>
    </source>
</evidence>
<dbReference type="CDD" id="cd00082">
    <property type="entry name" value="HisKA"/>
    <property type="match status" value="1"/>
</dbReference>
<dbReference type="Pfam" id="PF13185">
    <property type="entry name" value="GAF_2"/>
    <property type="match status" value="1"/>
</dbReference>
<evidence type="ECO:0000256" key="8">
    <source>
        <dbReference type="ARBA" id="ARBA00023012"/>
    </source>
</evidence>
<dbReference type="SUPFAM" id="SSF55874">
    <property type="entry name" value="ATPase domain of HSP90 chaperone/DNA topoisomerase II/histidine kinase"/>
    <property type="match status" value="1"/>
</dbReference>
<keyword evidence="4" id="KW-0808">Transferase</keyword>
<dbReference type="InterPro" id="IPR029016">
    <property type="entry name" value="GAF-like_dom_sf"/>
</dbReference>
<dbReference type="Pfam" id="PF02518">
    <property type="entry name" value="HATPase_c"/>
    <property type="match status" value="1"/>
</dbReference>
<feature type="domain" description="Histidine kinase" evidence="10">
    <location>
        <begin position="237"/>
        <end position="444"/>
    </location>
</feature>
<dbReference type="Proteomes" id="UP001321582">
    <property type="component" value="Chromosome"/>
</dbReference>
<dbReference type="InterPro" id="IPR003018">
    <property type="entry name" value="GAF"/>
</dbReference>
<dbReference type="SUPFAM" id="SSF55781">
    <property type="entry name" value="GAF domain-like"/>
    <property type="match status" value="1"/>
</dbReference>
<dbReference type="GO" id="GO:0005524">
    <property type="term" value="F:ATP binding"/>
    <property type="evidence" value="ECO:0007669"/>
    <property type="project" value="UniProtKB-KW"/>
</dbReference>
<evidence type="ECO:0000256" key="3">
    <source>
        <dbReference type="ARBA" id="ARBA00022553"/>
    </source>
</evidence>
<protein>
    <recommendedName>
        <fullName evidence="2">histidine kinase</fullName>
        <ecNumber evidence="2">2.7.13.3</ecNumber>
    </recommendedName>
</protein>
<dbReference type="SMART" id="SM00388">
    <property type="entry name" value="HisKA"/>
    <property type="match status" value="1"/>
</dbReference>
<gene>
    <name evidence="11" type="ORF">HLVA_18430</name>
</gene>
<keyword evidence="5" id="KW-0547">Nucleotide-binding</keyword>
<dbReference type="Pfam" id="PF00512">
    <property type="entry name" value="HisKA"/>
    <property type="match status" value="1"/>
</dbReference>
<dbReference type="Gene3D" id="3.30.565.10">
    <property type="entry name" value="Histidine kinase-like ATPase, C-terminal domain"/>
    <property type="match status" value="1"/>
</dbReference>
<keyword evidence="9" id="KW-0175">Coiled coil</keyword>
<keyword evidence="3" id="KW-0597">Phosphoprotein</keyword>
<dbReference type="PANTHER" id="PTHR43065:SF10">
    <property type="entry name" value="PEROXIDE STRESS-ACTIVATED HISTIDINE KINASE MAK3"/>
    <property type="match status" value="1"/>
</dbReference>
<dbReference type="InterPro" id="IPR003661">
    <property type="entry name" value="HisK_dim/P_dom"/>
</dbReference>
<evidence type="ECO:0000256" key="2">
    <source>
        <dbReference type="ARBA" id="ARBA00012438"/>
    </source>
</evidence>
<dbReference type="InterPro" id="IPR036097">
    <property type="entry name" value="HisK_dim/P_sf"/>
</dbReference>
<keyword evidence="8" id="KW-0902">Two-component regulatory system</keyword>
<evidence type="ECO:0000256" key="6">
    <source>
        <dbReference type="ARBA" id="ARBA00022777"/>
    </source>
</evidence>
<dbReference type="InterPro" id="IPR005467">
    <property type="entry name" value="His_kinase_dom"/>
</dbReference>
<evidence type="ECO:0000313" key="11">
    <source>
        <dbReference type="EMBL" id="BDU51274.1"/>
    </source>
</evidence>
<evidence type="ECO:0000313" key="12">
    <source>
        <dbReference type="Proteomes" id="UP001321582"/>
    </source>
</evidence>
<dbReference type="SMART" id="SM00065">
    <property type="entry name" value="GAF"/>
    <property type="match status" value="1"/>
</dbReference>
<dbReference type="EC" id="2.7.13.3" evidence="2"/>
<evidence type="ECO:0000256" key="9">
    <source>
        <dbReference type="SAM" id="Coils"/>
    </source>
</evidence>
<sequence length="444" mass="51360">MLIIMIIELIIIILLIKIYLKLKNRVIKLSSKFLEKDTKTLKISELENRLEKKYEYIENELVRKEVLFKISYIVNGSEEYKDIFDEVISIISELFKSKKGSILLLGDDGKLFIAGSLGIDENIKNKIRIIPGEGIAGKVYEKGEIIYAKDIELDLNMKNKMSYNSNSFASIPIKHGNDIIGVINLSERENNKIFEIDEVNFLKVVGMQLGLVIHNRMLVINKFRKTRLELVGNMAAKIVHEIKNPLNSISGMLQLLQFRLEKLEIINDEKLRKYSEVLKEETNRLKKLSNEILEYTKGIKIEKNEVNLFEFMKDIVYLYDERIVELSYELAENKIVSLDNEKIKEVLINLINNSMEALKKRDDKKIKVRVVKIDSYIEIKIEDNGSGIPKEIIKEIFEPFYTTKSTGTGLGLAICKQIIESHNGYIEVESEVNRGTEFRLYLPI</sequence>
<proteinExistence type="predicted"/>
<organism evidence="11 12">
    <name type="scientific">Haliovirga abyssi</name>
    <dbReference type="NCBI Taxonomy" id="2996794"/>
    <lineage>
        <taxon>Bacteria</taxon>
        <taxon>Fusobacteriati</taxon>
        <taxon>Fusobacteriota</taxon>
        <taxon>Fusobacteriia</taxon>
        <taxon>Fusobacteriales</taxon>
        <taxon>Haliovirgaceae</taxon>
        <taxon>Haliovirga</taxon>
    </lineage>
</organism>
<dbReference type="PANTHER" id="PTHR43065">
    <property type="entry name" value="SENSOR HISTIDINE KINASE"/>
    <property type="match status" value="1"/>
</dbReference>
<dbReference type="PRINTS" id="PR00344">
    <property type="entry name" value="BCTRLSENSOR"/>
</dbReference>
<dbReference type="Gene3D" id="3.30.450.40">
    <property type="match status" value="1"/>
</dbReference>
<keyword evidence="7" id="KW-0067">ATP-binding</keyword>
<dbReference type="GO" id="GO:0000155">
    <property type="term" value="F:phosphorelay sensor kinase activity"/>
    <property type="evidence" value="ECO:0007669"/>
    <property type="project" value="InterPro"/>
</dbReference>
<dbReference type="AlphaFoldDB" id="A0AAU9D5L9"/>
<evidence type="ECO:0000256" key="7">
    <source>
        <dbReference type="ARBA" id="ARBA00022840"/>
    </source>
</evidence>
<dbReference type="InterPro" id="IPR004358">
    <property type="entry name" value="Sig_transdc_His_kin-like_C"/>
</dbReference>
<feature type="coiled-coil region" evidence="9">
    <location>
        <begin position="260"/>
        <end position="305"/>
    </location>
</feature>
<dbReference type="PROSITE" id="PS50109">
    <property type="entry name" value="HIS_KIN"/>
    <property type="match status" value="1"/>
</dbReference>
<dbReference type="KEGG" id="haby:HLVA_18430"/>
<reference evidence="11 12" key="1">
    <citation type="submission" date="2022-11" db="EMBL/GenBank/DDBJ databases">
        <title>Haliovirga abyssi gen. nov., sp. nov., a mesophilic fermentative bacterium isolated from the Iheya North hydrothermal field and the proposal of Haliovirgaceae fam. nov.</title>
        <authorList>
            <person name="Miyazaki U."/>
            <person name="Tame A."/>
            <person name="Miyazaki J."/>
            <person name="Takai K."/>
            <person name="Sawayama S."/>
            <person name="Kitajima M."/>
            <person name="Okamoto A."/>
            <person name="Nakagawa S."/>
        </authorList>
    </citation>
    <scope>NUCLEOTIDE SEQUENCE [LARGE SCALE GENOMIC DNA]</scope>
    <source>
        <strain evidence="11 12">IC12</strain>
    </source>
</reference>
<evidence type="ECO:0000256" key="5">
    <source>
        <dbReference type="ARBA" id="ARBA00022741"/>
    </source>
</evidence>
<dbReference type="Gene3D" id="1.10.287.130">
    <property type="match status" value="1"/>
</dbReference>
<keyword evidence="12" id="KW-1185">Reference proteome</keyword>
<dbReference type="SUPFAM" id="SSF47384">
    <property type="entry name" value="Homodimeric domain of signal transducing histidine kinase"/>
    <property type="match status" value="1"/>
</dbReference>
<dbReference type="EMBL" id="AP027059">
    <property type="protein sequence ID" value="BDU51274.1"/>
    <property type="molecule type" value="Genomic_DNA"/>
</dbReference>
<dbReference type="InterPro" id="IPR003594">
    <property type="entry name" value="HATPase_dom"/>
</dbReference>
<dbReference type="CDD" id="cd00075">
    <property type="entry name" value="HATPase"/>
    <property type="match status" value="1"/>
</dbReference>
<evidence type="ECO:0000256" key="4">
    <source>
        <dbReference type="ARBA" id="ARBA00022679"/>
    </source>
</evidence>
<comment type="catalytic activity">
    <reaction evidence="1">
        <text>ATP + protein L-histidine = ADP + protein N-phospho-L-histidine.</text>
        <dbReference type="EC" id="2.7.13.3"/>
    </reaction>
</comment>
<accession>A0AAU9D5L9</accession>
<dbReference type="SMART" id="SM00387">
    <property type="entry name" value="HATPase_c"/>
    <property type="match status" value="1"/>
</dbReference>
<dbReference type="InterPro" id="IPR036890">
    <property type="entry name" value="HATPase_C_sf"/>
</dbReference>
<keyword evidence="6" id="KW-0418">Kinase</keyword>
<evidence type="ECO:0000259" key="10">
    <source>
        <dbReference type="PROSITE" id="PS50109"/>
    </source>
</evidence>